<dbReference type="PANTHER" id="PTHR10201:SF323">
    <property type="entry name" value="MATRIX METALLOPROTEINASE-21"/>
    <property type="match status" value="1"/>
</dbReference>
<dbReference type="AlphaFoldDB" id="A0A9P4K4T1"/>
<feature type="signal peptide" evidence="8">
    <location>
        <begin position="1"/>
        <end position="15"/>
    </location>
</feature>
<keyword evidence="1" id="KW-0645">Protease</keyword>
<feature type="binding site" evidence="7">
    <location>
        <position position="157"/>
    </location>
    <ligand>
        <name>Ca(2+)</name>
        <dbReference type="ChEBI" id="CHEBI:29108"/>
        <label>1</label>
    </ligand>
</feature>
<dbReference type="InterPro" id="IPR006026">
    <property type="entry name" value="Peptidase_Metallo"/>
</dbReference>
<feature type="domain" description="Peptidase metallopeptidase" evidence="9">
    <location>
        <begin position="138"/>
        <end position="289"/>
    </location>
</feature>
<dbReference type="GO" id="GO:0006508">
    <property type="term" value="P:proteolysis"/>
    <property type="evidence" value="ECO:0007669"/>
    <property type="project" value="UniProtKB-KW"/>
</dbReference>
<keyword evidence="8" id="KW-0732">Signal</keyword>
<dbReference type="EMBL" id="ML986649">
    <property type="protein sequence ID" value="KAF2261846.1"/>
    <property type="molecule type" value="Genomic_DNA"/>
</dbReference>
<feature type="binding site" evidence="7">
    <location>
        <position position="192"/>
    </location>
    <ligand>
        <name>Ca(2+)</name>
        <dbReference type="ChEBI" id="CHEBI:29108"/>
        <label>2</label>
    </ligand>
</feature>
<keyword evidence="7" id="KW-0106">Calcium</keyword>
<dbReference type="InterPro" id="IPR024079">
    <property type="entry name" value="MetalloPept_cat_dom_sf"/>
</dbReference>
<dbReference type="InterPro" id="IPR036365">
    <property type="entry name" value="PGBD-like_sf"/>
</dbReference>
<keyword evidence="3" id="KW-0378">Hydrolase</keyword>
<sequence length="566" mass="64056">MRLHLLFLLCGVVSGFFSPISKPTVTGVVSLIPSTSPTASRTPAPDVSSWQYDKNRQSKHVHDFYKLFGWLKSGDTIRDFEMPRAIRKIQRILHEPETGVYDQKMETVMSRPKCGYVQPYNETDAMANETMSRRYVLWGPKWDRTTITYRFINYTSDIPQDRQRTLVSEALLKWTQYLPISIVPAPSNVRADIHFRFMSMGPGENAYAFTNMISDGLSLASGLVNITFNDDYNWADDRLFNYTAVHEIGHSLGLSHSKVEDAWMWPYYDAKLGPLHPDDQAAVHQLYGWKNPRWKRIDNNSGTKYIVQVSSDPLKTAPLDGIYQLRSSGQVLRHDGTASWISIDNNKDTVQIAGSAGNVYQRHTDGSIYKYTGSGSNWQYISPPSDNTLEIVAAADQLYQRRKDGWAARWSGSGTTWLTIEQPSMSRQIAVTQSKTLWNLLVSGEVVRSYWPYGNGWTIVDVNADNIAIAVGGDEFYKLQSDGKVVWLDMEAYFWHEIENSGSVGIYAAGGYLYSRHRDGSVWRYTGTEFIWEQLDAAATSAGVIGDWKGSVWEIMRSGEVLKLVS</sequence>
<comment type="caution">
    <text evidence="10">The sequence shown here is derived from an EMBL/GenBank/DDBJ whole genome shotgun (WGS) entry which is preliminary data.</text>
</comment>
<dbReference type="GO" id="GO:0030198">
    <property type="term" value="P:extracellular matrix organization"/>
    <property type="evidence" value="ECO:0007669"/>
    <property type="project" value="TreeGrafter"/>
</dbReference>
<dbReference type="GO" id="GO:0030574">
    <property type="term" value="P:collagen catabolic process"/>
    <property type="evidence" value="ECO:0007669"/>
    <property type="project" value="TreeGrafter"/>
</dbReference>
<feature type="binding site" evidence="7">
    <location>
        <position position="246"/>
    </location>
    <ligand>
        <name>Zn(2+)</name>
        <dbReference type="ChEBI" id="CHEBI:29105"/>
        <label>2</label>
        <note>catalytic</note>
    </ligand>
</feature>
<evidence type="ECO:0000256" key="6">
    <source>
        <dbReference type="PIRSR" id="PIRSR621190-1"/>
    </source>
</evidence>
<dbReference type="OrthoDB" id="65569at2759"/>
<reference evidence="11" key="1">
    <citation type="journal article" date="2020" name="Stud. Mycol.">
        <title>101 Dothideomycetes genomes: A test case for predicting lifestyles and emergence of pathogens.</title>
        <authorList>
            <person name="Haridas S."/>
            <person name="Albert R."/>
            <person name="Binder M."/>
            <person name="Bloem J."/>
            <person name="LaButti K."/>
            <person name="Salamov A."/>
            <person name="Andreopoulos B."/>
            <person name="Baker S."/>
            <person name="Barry K."/>
            <person name="Bills G."/>
            <person name="Bluhm B."/>
            <person name="Cannon C."/>
            <person name="Castanera R."/>
            <person name="Culley D."/>
            <person name="Daum C."/>
            <person name="Ezra D."/>
            <person name="Gonzalez J."/>
            <person name="Henrissat B."/>
            <person name="Kuo A."/>
            <person name="Liang C."/>
            <person name="Lipzen A."/>
            <person name="Lutzoni F."/>
            <person name="Magnuson J."/>
            <person name="Mondo S."/>
            <person name="Nolan M."/>
            <person name="Ohm R."/>
            <person name="Pangilinan J."/>
            <person name="Park H.-J."/>
            <person name="Ramirez L."/>
            <person name="Alfaro M."/>
            <person name="Sun H."/>
            <person name="Tritt A."/>
            <person name="Yoshinaga Y."/>
            <person name="Zwiers L.-H."/>
            <person name="Turgeon B."/>
            <person name="Goodwin S."/>
            <person name="Spatafora J."/>
            <person name="Crous P."/>
            <person name="Grigoriev I."/>
        </authorList>
    </citation>
    <scope>NUCLEOTIDE SEQUENCE [LARGE SCALE GENOMIC DNA]</scope>
    <source>
        <strain evidence="11">CBS 304.66</strain>
    </source>
</reference>
<evidence type="ECO:0000256" key="2">
    <source>
        <dbReference type="ARBA" id="ARBA00022723"/>
    </source>
</evidence>
<organism evidence="10 11">
    <name type="scientific">Lojkania enalia</name>
    <dbReference type="NCBI Taxonomy" id="147567"/>
    <lineage>
        <taxon>Eukaryota</taxon>
        <taxon>Fungi</taxon>
        <taxon>Dikarya</taxon>
        <taxon>Ascomycota</taxon>
        <taxon>Pezizomycotina</taxon>
        <taxon>Dothideomycetes</taxon>
        <taxon>Pleosporomycetidae</taxon>
        <taxon>Pleosporales</taxon>
        <taxon>Pleosporales incertae sedis</taxon>
        <taxon>Lojkania</taxon>
    </lineage>
</organism>
<evidence type="ECO:0000256" key="5">
    <source>
        <dbReference type="ARBA" id="ARBA00023049"/>
    </source>
</evidence>
<dbReference type="Pfam" id="PF00413">
    <property type="entry name" value="Peptidase_M10"/>
    <property type="match status" value="1"/>
</dbReference>
<dbReference type="Proteomes" id="UP000800093">
    <property type="component" value="Unassembled WGS sequence"/>
</dbReference>
<feature type="chain" id="PRO_5040210934" description="Peptidase metallopeptidase domain-containing protein" evidence="8">
    <location>
        <begin position="16"/>
        <end position="566"/>
    </location>
</feature>
<feature type="binding site" description="in inhibited form" evidence="7">
    <location>
        <position position="114"/>
    </location>
    <ligand>
        <name>Zn(2+)</name>
        <dbReference type="ChEBI" id="CHEBI:29105"/>
        <label>2</label>
        <note>catalytic</note>
    </ligand>
</feature>
<name>A0A9P4K4T1_9PLEO</name>
<dbReference type="InterPro" id="IPR001818">
    <property type="entry name" value="Pept_M10_metallopeptidase"/>
</dbReference>
<dbReference type="SUPFAM" id="SSF55486">
    <property type="entry name" value="Metalloproteases ('zincins'), catalytic domain"/>
    <property type="match status" value="1"/>
</dbReference>
<keyword evidence="11" id="KW-1185">Reference proteome</keyword>
<keyword evidence="4 7" id="KW-0862">Zinc</keyword>
<evidence type="ECO:0000256" key="3">
    <source>
        <dbReference type="ARBA" id="ARBA00022801"/>
    </source>
</evidence>
<evidence type="ECO:0000256" key="1">
    <source>
        <dbReference type="ARBA" id="ARBA00022670"/>
    </source>
</evidence>
<dbReference type="PANTHER" id="PTHR10201">
    <property type="entry name" value="MATRIX METALLOPROTEINASE"/>
    <property type="match status" value="1"/>
</dbReference>
<keyword evidence="2 7" id="KW-0479">Metal-binding</keyword>
<dbReference type="GO" id="GO:0031012">
    <property type="term" value="C:extracellular matrix"/>
    <property type="evidence" value="ECO:0007669"/>
    <property type="project" value="InterPro"/>
</dbReference>
<dbReference type="SUPFAM" id="SSF47090">
    <property type="entry name" value="PGBD-like"/>
    <property type="match status" value="1"/>
</dbReference>
<feature type="active site" evidence="6">
    <location>
        <position position="247"/>
    </location>
</feature>
<evidence type="ECO:0000256" key="7">
    <source>
        <dbReference type="PIRSR" id="PIRSR621190-2"/>
    </source>
</evidence>
<gene>
    <name evidence="10" type="ORF">CC78DRAFT_583209</name>
</gene>
<protein>
    <recommendedName>
        <fullName evidence="9">Peptidase metallopeptidase domain-containing protein</fullName>
    </recommendedName>
</protein>
<evidence type="ECO:0000259" key="9">
    <source>
        <dbReference type="SMART" id="SM00235"/>
    </source>
</evidence>
<feature type="binding site" evidence="7">
    <location>
        <position position="250"/>
    </location>
    <ligand>
        <name>Zn(2+)</name>
        <dbReference type="ChEBI" id="CHEBI:29105"/>
        <label>2</label>
        <note>catalytic</note>
    </ligand>
</feature>
<dbReference type="GO" id="GO:0004222">
    <property type="term" value="F:metalloendopeptidase activity"/>
    <property type="evidence" value="ECO:0007669"/>
    <property type="project" value="InterPro"/>
</dbReference>
<evidence type="ECO:0000256" key="4">
    <source>
        <dbReference type="ARBA" id="ARBA00022833"/>
    </source>
</evidence>
<evidence type="ECO:0000313" key="11">
    <source>
        <dbReference type="Proteomes" id="UP000800093"/>
    </source>
</evidence>
<dbReference type="InterPro" id="IPR021190">
    <property type="entry name" value="Pept_M10A"/>
</dbReference>
<evidence type="ECO:0000256" key="8">
    <source>
        <dbReference type="SAM" id="SignalP"/>
    </source>
</evidence>
<dbReference type="SMART" id="SM00235">
    <property type="entry name" value="ZnMc"/>
    <property type="match status" value="1"/>
</dbReference>
<feature type="binding site" evidence="7">
    <location>
        <position position="264"/>
    </location>
    <ligand>
        <name>Zn(2+)</name>
        <dbReference type="ChEBI" id="CHEBI:29105"/>
        <label>2</label>
        <note>catalytic</note>
    </ligand>
</feature>
<comment type="cofactor">
    <cofactor evidence="7">
        <name>Ca(2+)</name>
        <dbReference type="ChEBI" id="CHEBI:29108"/>
    </cofactor>
    <text evidence="7">Can bind about 5 Ca(2+) ions per subunit.</text>
</comment>
<proteinExistence type="predicted"/>
<dbReference type="GO" id="GO:0008270">
    <property type="term" value="F:zinc ion binding"/>
    <property type="evidence" value="ECO:0007669"/>
    <property type="project" value="InterPro"/>
</dbReference>
<keyword evidence="5" id="KW-0482">Metalloprotease</keyword>
<dbReference type="Gene3D" id="3.40.390.10">
    <property type="entry name" value="Collagenase (Catalytic Domain)"/>
    <property type="match status" value="1"/>
</dbReference>
<evidence type="ECO:0000313" key="10">
    <source>
        <dbReference type="EMBL" id="KAF2261846.1"/>
    </source>
</evidence>
<dbReference type="PRINTS" id="PR00138">
    <property type="entry name" value="MATRIXIN"/>
</dbReference>
<feature type="binding site" evidence="7">
    <location>
        <position position="230"/>
    </location>
    <ligand>
        <name>Ca(2+)</name>
        <dbReference type="ChEBI" id="CHEBI:29108"/>
        <label>1</label>
    </ligand>
</feature>
<accession>A0A9P4K4T1</accession>
<comment type="cofactor">
    <cofactor evidence="7">
        <name>Zn(2+)</name>
        <dbReference type="ChEBI" id="CHEBI:29105"/>
    </cofactor>
    <text evidence="7">Binds 2 Zn(2+) ions per subunit.</text>
</comment>
<feature type="binding site" evidence="7">
    <location>
        <position position="256"/>
    </location>
    <ligand>
        <name>Zn(2+)</name>
        <dbReference type="ChEBI" id="CHEBI:29105"/>
        <label>2</label>
        <note>catalytic</note>
    </ligand>
</feature>